<name>A0AAE3D0A6_9HYPH</name>
<dbReference type="PANTHER" id="PTHR45947">
    <property type="entry name" value="SULFOQUINOVOSYL TRANSFERASE SQD2"/>
    <property type="match status" value="1"/>
</dbReference>
<evidence type="ECO:0000313" key="3">
    <source>
        <dbReference type="Proteomes" id="UP001196509"/>
    </source>
</evidence>
<gene>
    <name evidence="2" type="ORF">K1W69_06505</name>
</gene>
<dbReference type="EMBL" id="JAICBX010000001">
    <property type="protein sequence ID" value="MBW8636832.1"/>
    <property type="molecule type" value="Genomic_DNA"/>
</dbReference>
<dbReference type="InterPro" id="IPR001296">
    <property type="entry name" value="Glyco_trans_1"/>
</dbReference>
<organism evidence="2 3">
    <name type="scientific">Flavimaribacter sediminis</name>
    <dbReference type="NCBI Taxonomy" id="2865987"/>
    <lineage>
        <taxon>Bacteria</taxon>
        <taxon>Pseudomonadati</taxon>
        <taxon>Pseudomonadota</taxon>
        <taxon>Alphaproteobacteria</taxon>
        <taxon>Hyphomicrobiales</taxon>
        <taxon>Rhizobiaceae</taxon>
        <taxon>Flavimaribacter</taxon>
    </lineage>
</organism>
<dbReference type="InterPro" id="IPR050194">
    <property type="entry name" value="Glycosyltransferase_grp1"/>
</dbReference>
<evidence type="ECO:0000259" key="1">
    <source>
        <dbReference type="Pfam" id="PF00534"/>
    </source>
</evidence>
<dbReference type="Pfam" id="PF00534">
    <property type="entry name" value="Glycos_transf_1"/>
    <property type="match status" value="1"/>
</dbReference>
<feature type="domain" description="Glycosyl transferase family 1" evidence="1">
    <location>
        <begin position="189"/>
        <end position="344"/>
    </location>
</feature>
<dbReference type="CDD" id="cd03801">
    <property type="entry name" value="GT4_PimA-like"/>
    <property type="match status" value="1"/>
</dbReference>
<dbReference type="SUPFAM" id="SSF53756">
    <property type="entry name" value="UDP-Glycosyltransferase/glycogen phosphorylase"/>
    <property type="match status" value="1"/>
</dbReference>
<proteinExistence type="predicted"/>
<dbReference type="RefSeq" id="WP_220227480.1">
    <property type="nucleotide sequence ID" value="NZ_JAICBX010000001.1"/>
</dbReference>
<dbReference type="Gene3D" id="3.40.50.2000">
    <property type="entry name" value="Glycogen Phosphorylase B"/>
    <property type="match status" value="2"/>
</dbReference>
<protein>
    <submittedName>
        <fullName evidence="2">Glycosyltransferase family 4 protein</fullName>
    </submittedName>
</protein>
<evidence type="ECO:0000313" key="2">
    <source>
        <dbReference type="EMBL" id="MBW8636832.1"/>
    </source>
</evidence>
<keyword evidence="3" id="KW-1185">Reference proteome</keyword>
<dbReference type="GO" id="GO:0016757">
    <property type="term" value="F:glycosyltransferase activity"/>
    <property type="evidence" value="ECO:0007669"/>
    <property type="project" value="InterPro"/>
</dbReference>
<reference evidence="2" key="1">
    <citation type="submission" date="2021-08" db="EMBL/GenBank/DDBJ databases">
        <title>Hoeflea bacterium WL0058 sp. nov., isolated from the sediment.</title>
        <authorList>
            <person name="Wang L."/>
            <person name="Zhang D."/>
        </authorList>
    </citation>
    <scope>NUCLEOTIDE SEQUENCE</scope>
    <source>
        <strain evidence="2">WL0058</strain>
    </source>
</reference>
<sequence>MIQKIAFYAPLKSPNDPHPSGDREIARLLMRALAKAGFDVTLASQVKSYQKRADPDLYARRYNEVEVEKARIRESWLQDPQMRPDLWFTYHPYCKSPDWLGPYFSREFGVPYATAEAARTAQDSDADWEKGRLATREAVKAAAINFVLKDSDWAYLESFMPDMRSAKRLAPFLDLSVQPDKARQCPSLFENDDPVLMTAGMMRPGKKLQCYESLAASLLAIGHDRWNLVVAGDGPERDTIEELLSFIAPERLKLLGNVEHQMMFDLMDRSDIFVWPGIREPIGMVYLEAQSRGAPVVALDNVGVPAVVDNGQTGLLAKDNQGMAAALRRLLADPSLRRSLGNAGAAYVRERHDVAAAATTLGKAIRDLG</sequence>
<dbReference type="PANTHER" id="PTHR45947:SF14">
    <property type="entry name" value="SLL1723 PROTEIN"/>
    <property type="match status" value="1"/>
</dbReference>
<dbReference type="AlphaFoldDB" id="A0AAE3D0A6"/>
<accession>A0AAE3D0A6</accession>
<comment type="caution">
    <text evidence="2">The sequence shown here is derived from an EMBL/GenBank/DDBJ whole genome shotgun (WGS) entry which is preliminary data.</text>
</comment>
<dbReference type="Proteomes" id="UP001196509">
    <property type="component" value="Unassembled WGS sequence"/>
</dbReference>